<dbReference type="Proteomes" id="UP000727407">
    <property type="component" value="Unassembled WGS sequence"/>
</dbReference>
<feature type="non-terminal residue" evidence="2">
    <location>
        <position position="1"/>
    </location>
</feature>
<accession>A0A8J4T442</accession>
<evidence type="ECO:0000313" key="2">
    <source>
        <dbReference type="EMBL" id="KAF5887594.1"/>
    </source>
</evidence>
<sequence>VLLVEEGVHGELRGHLPGAVRDNSQARDQQTAKCGENVRAPPLYRLRPVECPGVHENERGDDDVLQPYFRQDPLPGAVRLHGAPEAQRETQGR</sequence>
<keyword evidence="2" id="KW-0548">Nucleotidyltransferase</keyword>
<feature type="region of interest" description="Disordered" evidence="1">
    <location>
        <begin position="54"/>
        <end position="93"/>
    </location>
</feature>
<keyword evidence="3" id="KW-1185">Reference proteome</keyword>
<comment type="caution">
    <text evidence="2">The sequence shown here is derived from an EMBL/GenBank/DDBJ whole genome shotgun (WGS) entry which is preliminary data.</text>
</comment>
<reference evidence="2" key="1">
    <citation type="submission" date="2020-07" db="EMBL/GenBank/DDBJ databases">
        <title>Clarias magur genome sequencing, assembly and annotation.</title>
        <authorList>
            <person name="Kushwaha B."/>
            <person name="Kumar R."/>
            <person name="Das P."/>
            <person name="Joshi C.G."/>
            <person name="Kumar D."/>
            <person name="Nagpure N.S."/>
            <person name="Pandey M."/>
            <person name="Agarwal S."/>
            <person name="Srivastava S."/>
            <person name="Singh M."/>
            <person name="Sahoo L."/>
            <person name="Jayasankar P."/>
            <person name="Meher P.K."/>
            <person name="Koringa P.G."/>
            <person name="Iquebal M.A."/>
            <person name="Das S.P."/>
            <person name="Bit A."/>
            <person name="Patnaik S."/>
            <person name="Patel N."/>
            <person name="Shah T.M."/>
            <person name="Hinsu A."/>
            <person name="Jena J.K."/>
        </authorList>
    </citation>
    <scope>NUCLEOTIDE SEQUENCE</scope>
    <source>
        <strain evidence="2">CIFAMagur01</strain>
        <tissue evidence="2">Testis</tissue>
    </source>
</reference>
<evidence type="ECO:0000256" key="1">
    <source>
        <dbReference type="SAM" id="MobiDB-lite"/>
    </source>
</evidence>
<keyword evidence="2" id="KW-0695">RNA-directed DNA polymerase</keyword>
<protein>
    <submittedName>
        <fullName evidence="2">Telomerase reverse transcriptase</fullName>
    </submittedName>
</protein>
<proteinExistence type="predicted"/>
<dbReference type="AlphaFoldDB" id="A0A8J4T442"/>
<gene>
    <name evidence="2" type="primary">tert</name>
    <name evidence="2" type="ORF">DAT39_022217</name>
</gene>
<organism evidence="2 3">
    <name type="scientific">Clarias magur</name>
    <name type="common">Asian catfish</name>
    <name type="synonym">Macropteronotus magur</name>
    <dbReference type="NCBI Taxonomy" id="1594786"/>
    <lineage>
        <taxon>Eukaryota</taxon>
        <taxon>Metazoa</taxon>
        <taxon>Chordata</taxon>
        <taxon>Craniata</taxon>
        <taxon>Vertebrata</taxon>
        <taxon>Euteleostomi</taxon>
        <taxon>Actinopterygii</taxon>
        <taxon>Neopterygii</taxon>
        <taxon>Teleostei</taxon>
        <taxon>Ostariophysi</taxon>
        <taxon>Siluriformes</taxon>
        <taxon>Clariidae</taxon>
        <taxon>Clarias</taxon>
    </lineage>
</organism>
<name>A0A8J4T442_CLAMG</name>
<feature type="non-terminal residue" evidence="2">
    <location>
        <position position="93"/>
    </location>
</feature>
<keyword evidence="2" id="KW-0808">Transferase</keyword>
<dbReference type="GO" id="GO:0003964">
    <property type="term" value="F:RNA-directed DNA polymerase activity"/>
    <property type="evidence" value="ECO:0007669"/>
    <property type="project" value="UniProtKB-KW"/>
</dbReference>
<evidence type="ECO:0000313" key="3">
    <source>
        <dbReference type="Proteomes" id="UP000727407"/>
    </source>
</evidence>
<dbReference type="EMBL" id="QNUK01001088">
    <property type="protein sequence ID" value="KAF5887594.1"/>
    <property type="molecule type" value="Genomic_DNA"/>
</dbReference>